<dbReference type="VEuPathDB" id="TriTrypDB:TcCLB.511469.50"/>
<dbReference type="VEuPathDB" id="TriTrypDB:TCSYLVIO_000966"/>
<sequence length="282" mass="33158">MEEGEAGMSDSVNNVRKITLRASKGYYLLAHEAEEARRRRIEEKRQRRKQELQEQQEIEWKAFQDATRRCLKDAHLITTMEELQFRETLHSKYSEICKAHEEEMEAYTERVVSDEARRPMTLSPLLTLTRAREKCLASACLYGEAAKMQALFLQLEECEHKAAEEHKQQMVERKVREKWQEIEKRSFSSYQKVFFAQQLKHLQSAERMRVIEANLRHKASEMAVSHHNQRQALHLPLLDIRSSSKAHQLRGSRGSQLKQKVNGDHYYVPSLCDMYGSSLEHE</sequence>
<feature type="coiled-coil region" evidence="1">
    <location>
        <begin position="90"/>
        <end position="117"/>
    </location>
</feature>
<dbReference type="Proteomes" id="UP000246121">
    <property type="component" value="Unassembled WGS sequence"/>
</dbReference>
<dbReference type="AlphaFoldDB" id="A0A2V2V3A3"/>
<name>A0A2V2V3A3_TRYCR</name>
<gene>
    <name evidence="2" type="ORF">C4B63_54g174</name>
</gene>
<feature type="coiled-coil region" evidence="1">
    <location>
        <begin position="31"/>
        <end position="61"/>
    </location>
</feature>
<evidence type="ECO:0000313" key="3">
    <source>
        <dbReference type="Proteomes" id="UP000246121"/>
    </source>
</evidence>
<dbReference type="VEuPathDB" id="TriTrypDB:C3747_70g84"/>
<dbReference type="VEuPathDB" id="TriTrypDB:C4B63_54g174"/>
<evidence type="ECO:0000256" key="1">
    <source>
        <dbReference type="SAM" id="Coils"/>
    </source>
</evidence>
<dbReference type="EMBL" id="PRFA01000054">
    <property type="protein sequence ID" value="PWU89976.1"/>
    <property type="molecule type" value="Genomic_DNA"/>
</dbReference>
<keyword evidence="1" id="KW-0175">Coiled coil</keyword>
<protein>
    <submittedName>
        <fullName evidence="2">Uncharacterized protein</fullName>
    </submittedName>
</protein>
<dbReference type="VEuPathDB" id="TriTrypDB:ECC02_008300"/>
<dbReference type="VEuPathDB" id="TriTrypDB:TcG_08718"/>
<dbReference type="VEuPathDB" id="TriTrypDB:TcCL_ESM01127"/>
<reference evidence="2 3" key="1">
    <citation type="journal article" date="2018" name="Microb. Genom.">
        <title>Expanding an expanded genome: long-read sequencing of Trypanosoma cruzi.</title>
        <authorList>
            <person name="Berna L."/>
            <person name="Rodriguez M."/>
            <person name="Chiribao M.L."/>
            <person name="Parodi-Talice A."/>
            <person name="Pita S."/>
            <person name="Rijo G."/>
            <person name="Alvarez-Valin F."/>
            <person name="Robello C."/>
        </authorList>
    </citation>
    <scope>NUCLEOTIDE SEQUENCE [LARGE SCALE GENOMIC DNA]</scope>
    <source>
        <strain evidence="2 3">Dm28c</strain>
    </source>
</reference>
<dbReference type="VEuPathDB" id="TriTrypDB:Tc_MARK_3805"/>
<organism evidence="2 3">
    <name type="scientific">Trypanosoma cruzi</name>
    <dbReference type="NCBI Taxonomy" id="5693"/>
    <lineage>
        <taxon>Eukaryota</taxon>
        <taxon>Discoba</taxon>
        <taxon>Euglenozoa</taxon>
        <taxon>Kinetoplastea</taxon>
        <taxon>Metakinetoplastina</taxon>
        <taxon>Trypanosomatida</taxon>
        <taxon>Trypanosomatidae</taxon>
        <taxon>Trypanosoma</taxon>
        <taxon>Schizotrypanum</taxon>
    </lineage>
</organism>
<dbReference type="OrthoDB" id="265358at2759"/>
<comment type="caution">
    <text evidence="2">The sequence shown here is derived from an EMBL/GenBank/DDBJ whole genome shotgun (WGS) entry which is preliminary data.</text>
</comment>
<proteinExistence type="predicted"/>
<dbReference type="VEuPathDB" id="TriTrypDB:TcCLB.506295.110"/>
<evidence type="ECO:0000313" key="2">
    <source>
        <dbReference type="EMBL" id="PWU89976.1"/>
    </source>
</evidence>
<dbReference type="VEuPathDB" id="TriTrypDB:TCDM_03716"/>
<accession>A0A2V2V3A3</accession>
<dbReference type="VEuPathDB" id="TriTrypDB:TcBrA4_0097970"/>
<dbReference type="VEuPathDB" id="TriTrypDB:BCY84_19573"/>